<dbReference type="Proteomes" id="UP001500305">
    <property type="component" value="Unassembled WGS sequence"/>
</dbReference>
<accession>A0ABN3F1F2</accession>
<proteinExistence type="predicted"/>
<keyword evidence="2" id="KW-1185">Reference proteome</keyword>
<protein>
    <submittedName>
        <fullName evidence="1">Uncharacterized protein</fullName>
    </submittedName>
</protein>
<reference evidence="1 2" key="1">
    <citation type="journal article" date="2019" name="Int. J. Syst. Evol. Microbiol.">
        <title>The Global Catalogue of Microorganisms (GCM) 10K type strain sequencing project: providing services to taxonomists for standard genome sequencing and annotation.</title>
        <authorList>
            <consortium name="The Broad Institute Genomics Platform"/>
            <consortium name="The Broad Institute Genome Sequencing Center for Infectious Disease"/>
            <person name="Wu L."/>
            <person name="Ma J."/>
        </authorList>
    </citation>
    <scope>NUCLEOTIDE SEQUENCE [LARGE SCALE GENOMIC DNA]</scope>
    <source>
        <strain evidence="1 2">JCM 7356</strain>
    </source>
</reference>
<evidence type="ECO:0000313" key="1">
    <source>
        <dbReference type="EMBL" id="GAA2281039.1"/>
    </source>
</evidence>
<evidence type="ECO:0000313" key="2">
    <source>
        <dbReference type="Proteomes" id="UP001500305"/>
    </source>
</evidence>
<comment type="caution">
    <text evidence="1">The sequence shown here is derived from an EMBL/GenBank/DDBJ whole genome shotgun (WGS) entry which is preliminary data.</text>
</comment>
<name>A0ABN3F1F2_9ACTN</name>
<sequence length="53" mass="5916">MPQEIEKTEDKIGCVSSERYAEIVAELRKLVETTSRAQFTIGDCALEVEPIST</sequence>
<organism evidence="1 2">
    <name type="scientific">Kitasatospora cystarginea</name>
    <dbReference type="NCBI Taxonomy" id="58350"/>
    <lineage>
        <taxon>Bacteria</taxon>
        <taxon>Bacillati</taxon>
        <taxon>Actinomycetota</taxon>
        <taxon>Actinomycetes</taxon>
        <taxon>Kitasatosporales</taxon>
        <taxon>Streptomycetaceae</taxon>
        <taxon>Kitasatospora</taxon>
    </lineage>
</organism>
<dbReference type="EMBL" id="BAAATR010000084">
    <property type="protein sequence ID" value="GAA2281039.1"/>
    <property type="molecule type" value="Genomic_DNA"/>
</dbReference>
<dbReference type="RefSeq" id="WP_344641401.1">
    <property type="nucleotide sequence ID" value="NZ_BAAATR010000084.1"/>
</dbReference>
<gene>
    <name evidence="1" type="ORF">GCM10010430_78920</name>
</gene>